<evidence type="ECO:0000313" key="3">
    <source>
        <dbReference type="EMBL" id="GAA5061261.1"/>
    </source>
</evidence>
<protein>
    <recommendedName>
        <fullName evidence="2">Type IV secretion system coupling protein TraD DNA-binding domain-containing protein</fullName>
    </recommendedName>
</protein>
<accession>A0ABP9KP85</accession>
<dbReference type="Proteomes" id="UP001500518">
    <property type="component" value="Unassembled WGS sequence"/>
</dbReference>
<gene>
    <name evidence="3" type="ORF">GCM10023208_30410</name>
</gene>
<comment type="caution">
    <text evidence="3">The sequence shown here is derived from an EMBL/GenBank/DDBJ whole genome shotgun (WGS) entry which is preliminary data.</text>
</comment>
<evidence type="ECO:0000259" key="2">
    <source>
        <dbReference type="Pfam" id="PF10412"/>
    </source>
</evidence>
<feature type="region of interest" description="Disordered" evidence="1">
    <location>
        <begin position="67"/>
        <end position="247"/>
    </location>
</feature>
<evidence type="ECO:0000256" key="1">
    <source>
        <dbReference type="SAM" id="MobiDB-lite"/>
    </source>
</evidence>
<keyword evidence="4" id="KW-1185">Reference proteome</keyword>
<feature type="compositionally biased region" description="Basic and acidic residues" evidence="1">
    <location>
        <begin position="197"/>
        <end position="226"/>
    </location>
</feature>
<feature type="compositionally biased region" description="Basic and acidic residues" evidence="1">
    <location>
        <begin position="236"/>
        <end position="247"/>
    </location>
</feature>
<dbReference type="InterPro" id="IPR019476">
    <property type="entry name" value="T4SS_TraD_DNA-bd"/>
</dbReference>
<reference evidence="4" key="1">
    <citation type="journal article" date="2019" name="Int. J. Syst. Evol. Microbiol.">
        <title>The Global Catalogue of Microorganisms (GCM) 10K type strain sequencing project: providing services to taxonomists for standard genome sequencing and annotation.</title>
        <authorList>
            <consortium name="The Broad Institute Genomics Platform"/>
            <consortium name="The Broad Institute Genome Sequencing Center for Infectious Disease"/>
            <person name="Wu L."/>
            <person name="Ma J."/>
        </authorList>
    </citation>
    <scope>NUCLEOTIDE SEQUENCE [LARGE SCALE GENOMIC DNA]</scope>
    <source>
        <strain evidence="4">JCM 18014</strain>
    </source>
</reference>
<sequence length="247" mass="27005">MEEGYSYGYNNARDAVSLTPRRQVVPLLLPDEFMGLPSLEGYIKFPDGFAAAPVTLTPRNWPRIAEGFVARDTSRKPPPADTDEPDEPDGKGGAGGGDGPPEAGEAGGRERGVKARPASTSRGDRKAQKTAKRGSRRADRRSQHDKDPARITDPVKANRREDLDKIGSFDRPAQGSLPLPDKAHDKDPSLPAARGPRRSDVPDPEAQQRSDKDRNQADRRLQEEQQRGLLGGAARDQPDHDLGDYEM</sequence>
<feature type="compositionally biased region" description="Basic and acidic residues" evidence="1">
    <location>
        <begin position="136"/>
        <end position="150"/>
    </location>
</feature>
<feature type="compositionally biased region" description="Basic and acidic residues" evidence="1">
    <location>
        <begin position="156"/>
        <end position="168"/>
    </location>
</feature>
<feature type="domain" description="Type IV secretion system coupling protein TraD DNA-binding" evidence="2">
    <location>
        <begin position="1"/>
        <end position="57"/>
    </location>
</feature>
<evidence type="ECO:0000313" key="4">
    <source>
        <dbReference type="Proteomes" id="UP001500518"/>
    </source>
</evidence>
<dbReference type="Pfam" id="PF10412">
    <property type="entry name" value="TrwB_AAD_bind"/>
    <property type="match status" value="1"/>
</dbReference>
<organism evidence="3 4">
    <name type="scientific">Erythrobacter westpacificensis</name>
    <dbReference type="NCBI Taxonomy" id="1055231"/>
    <lineage>
        <taxon>Bacteria</taxon>
        <taxon>Pseudomonadati</taxon>
        <taxon>Pseudomonadota</taxon>
        <taxon>Alphaproteobacteria</taxon>
        <taxon>Sphingomonadales</taxon>
        <taxon>Erythrobacteraceae</taxon>
        <taxon>Erythrobacter/Porphyrobacter group</taxon>
        <taxon>Erythrobacter</taxon>
    </lineage>
</organism>
<dbReference type="EMBL" id="BAABHV010000022">
    <property type="protein sequence ID" value="GAA5061261.1"/>
    <property type="molecule type" value="Genomic_DNA"/>
</dbReference>
<name>A0ABP9KP85_9SPHN</name>
<proteinExistence type="predicted"/>